<dbReference type="InterPro" id="IPR012337">
    <property type="entry name" value="RNaseH-like_sf"/>
</dbReference>
<organism evidence="1 2">
    <name type="scientific">Ajellomyces capsulatus (strain G186AR / H82 / ATCC MYA-2454 / RMSCC 2432)</name>
    <name type="common">Darling's disease fungus</name>
    <name type="synonym">Histoplasma capsulatum</name>
    <dbReference type="NCBI Taxonomy" id="447093"/>
    <lineage>
        <taxon>Eukaryota</taxon>
        <taxon>Fungi</taxon>
        <taxon>Dikarya</taxon>
        <taxon>Ascomycota</taxon>
        <taxon>Pezizomycotina</taxon>
        <taxon>Eurotiomycetes</taxon>
        <taxon>Eurotiomycetidae</taxon>
        <taxon>Onygenales</taxon>
        <taxon>Ajellomycetaceae</taxon>
        <taxon>Histoplasma</taxon>
    </lineage>
</organism>
<dbReference type="AlphaFoldDB" id="C0NUE9"/>
<protein>
    <submittedName>
        <fullName evidence="1">Uncharacterized protein</fullName>
    </submittedName>
</protein>
<sequence length="122" mass="14154">MSQDFLLRISVSHKVHGIIICHVTTPIENSNRWLQEVLMKMSNNPEQQWDITLPDALEVLRKRIVGYLGFSPTEIALDHIKAFTPRTSYLNPDNADEELWTENDTAIRRPNLMRRRAVDVNS</sequence>
<keyword evidence="2" id="KW-1185">Reference proteome</keyword>
<dbReference type="Proteomes" id="UP000001631">
    <property type="component" value="Unassembled WGS sequence"/>
</dbReference>
<reference evidence="1" key="1">
    <citation type="submission" date="2009-02" db="EMBL/GenBank/DDBJ databases">
        <title>The Genome Sequence of Ajellomyces capsulatus strain G186AR.</title>
        <authorList>
            <consortium name="The Broad Institute Genome Sequencing Platform"/>
            <person name="Champion M."/>
            <person name="Cuomo C."/>
            <person name="Ma L.-J."/>
            <person name="Henn M.R."/>
            <person name="Sil A."/>
            <person name="Goldman B."/>
            <person name="Young S.K."/>
            <person name="Kodira C.D."/>
            <person name="Zeng Q."/>
            <person name="Koehrsen M."/>
            <person name="Alvarado L."/>
            <person name="Berlin A."/>
            <person name="Borenstein D."/>
            <person name="Chen Z."/>
            <person name="Engels R."/>
            <person name="Freedman E."/>
            <person name="Gellesch M."/>
            <person name="Goldberg J."/>
            <person name="Griggs A."/>
            <person name="Gujja S."/>
            <person name="Heiman D."/>
            <person name="Hepburn T."/>
            <person name="Howarth C."/>
            <person name="Jen D."/>
            <person name="Larson L."/>
            <person name="Lewis B."/>
            <person name="Mehta T."/>
            <person name="Park D."/>
            <person name="Pearson M."/>
            <person name="Roberts A."/>
            <person name="Saif S."/>
            <person name="Shea T."/>
            <person name="Shenoy N."/>
            <person name="Sisk P."/>
            <person name="Stolte C."/>
            <person name="Sykes S."/>
            <person name="Walk T."/>
            <person name="White J."/>
            <person name="Yandava C."/>
            <person name="Klein B."/>
            <person name="McEwen J.G."/>
            <person name="Puccia R."/>
            <person name="Goldman G.H."/>
            <person name="Felipe M.S."/>
            <person name="Nino-Vega G."/>
            <person name="San-Blas G."/>
            <person name="Taylor J."/>
            <person name="Mendoza L."/>
            <person name="Galagan J."/>
            <person name="Nusbaum C."/>
            <person name="Birren B."/>
        </authorList>
    </citation>
    <scope>NUCLEOTIDE SEQUENCE</scope>
    <source>
        <strain evidence="1">G186AR</strain>
    </source>
</reference>
<evidence type="ECO:0000313" key="2">
    <source>
        <dbReference type="Proteomes" id="UP000001631"/>
    </source>
</evidence>
<dbReference type="SUPFAM" id="SSF53098">
    <property type="entry name" value="Ribonuclease H-like"/>
    <property type="match status" value="1"/>
</dbReference>
<dbReference type="HOGENOM" id="CLU_2026042_0_0_1"/>
<dbReference type="RefSeq" id="XP_045285510.1">
    <property type="nucleotide sequence ID" value="XM_045434029.1"/>
</dbReference>
<proteinExistence type="predicted"/>
<dbReference type="EMBL" id="GG663372">
    <property type="protein sequence ID" value="EEH05029.1"/>
    <property type="molecule type" value="Genomic_DNA"/>
</dbReference>
<dbReference type="GeneID" id="69039996"/>
<evidence type="ECO:0000313" key="1">
    <source>
        <dbReference type="EMBL" id="EEH05029.1"/>
    </source>
</evidence>
<name>C0NUE9_AJECG</name>
<dbReference type="InParanoid" id="C0NUE9"/>
<accession>C0NUE9</accession>
<gene>
    <name evidence="1" type="ORF">HCBG_06980</name>
</gene>